<keyword evidence="6 8" id="KW-0406">Ion transport</keyword>
<reference evidence="10" key="1">
    <citation type="submission" date="2025-08" db="UniProtKB">
        <authorList>
            <consortium name="Ensembl"/>
        </authorList>
    </citation>
    <scope>IDENTIFICATION</scope>
</reference>
<keyword evidence="5 8" id="KW-1133">Transmembrane helix</keyword>
<keyword evidence="3 8" id="KW-0813">Transport</keyword>
<dbReference type="GO" id="GO:0006811">
    <property type="term" value="P:monoatomic ion transport"/>
    <property type="evidence" value="ECO:0007669"/>
    <property type="project" value="UniProtKB-KW"/>
</dbReference>
<evidence type="ECO:0000256" key="9">
    <source>
        <dbReference type="SAM" id="MobiDB-lite"/>
    </source>
</evidence>
<evidence type="ECO:0000313" key="11">
    <source>
        <dbReference type="Proteomes" id="UP000257200"/>
    </source>
</evidence>
<evidence type="ECO:0000256" key="5">
    <source>
        <dbReference type="ARBA" id="ARBA00022989"/>
    </source>
</evidence>
<organism evidence="10 11">
    <name type="scientific">Acanthochromis polyacanthus</name>
    <name type="common">spiny chromis</name>
    <dbReference type="NCBI Taxonomy" id="80966"/>
    <lineage>
        <taxon>Eukaryota</taxon>
        <taxon>Metazoa</taxon>
        <taxon>Chordata</taxon>
        <taxon>Craniata</taxon>
        <taxon>Vertebrata</taxon>
        <taxon>Euteleostomi</taxon>
        <taxon>Actinopterygii</taxon>
        <taxon>Neopterygii</taxon>
        <taxon>Teleostei</taxon>
        <taxon>Neoteleostei</taxon>
        <taxon>Acanthomorphata</taxon>
        <taxon>Ovalentaria</taxon>
        <taxon>Pomacentridae</taxon>
        <taxon>Acanthochromis</taxon>
    </lineage>
</organism>
<dbReference type="Proteomes" id="UP000257200">
    <property type="component" value="Unplaced"/>
</dbReference>
<proteinExistence type="inferred from homology"/>
<evidence type="ECO:0000256" key="3">
    <source>
        <dbReference type="ARBA" id="ARBA00022448"/>
    </source>
</evidence>
<protein>
    <recommendedName>
        <fullName evidence="8">FXYD domain-containing ion transport regulator</fullName>
    </recommendedName>
</protein>
<evidence type="ECO:0000256" key="4">
    <source>
        <dbReference type="ARBA" id="ARBA00022692"/>
    </source>
</evidence>
<evidence type="ECO:0000256" key="7">
    <source>
        <dbReference type="ARBA" id="ARBA00023136"/>
    </source>
</evidence>
<dbReference type="GeneTree" id="ENSGT00980000198681"/>
<evidence type="ECO:0000256" key="2">
    <source>
        <dbReference type="ARBA" id="ARBA00005948"/>
    </source>
</evidence>
<keyword evidence="11" id="KW-1185">Reference proteome</keyword>
<dbReference type="PROSITE" id="PS01310">
    <property type="entry name" value="FXYD"/>
    <property type="match status" value="1"/>
</dbReference>
<sequence length="103" mass="11370">MATAETMFPDQSDFDYDYETLRTTGVILAVIMFVSGILIALSKFRLSIKYPCNIEPLHDNFYLCNLSIIPQTGKKFTKCVKSSSNSSSSGTQIPKTEVPPPAV</sequence>
<dbReference type="InterPro" id="IPR000272">
    <property type="entry name" value="Ion-transport_regulator_FXYD"/>
</dbReference>
<dbReference type="Gene3D" id="1.20.5.780">
    <property type="entry name" value="Single helix bin"/>
    <property type="match status" value="1"/>
</dbReference>
<evidence type="ECO:0000313" key="10">
    <source>
        <dbReference type="Ensembl" id="ENSAPOP00000026231.1"/>
    </source>
</evidence>
<dbReference type="Ensembl" id="ENSAPOT00000004244.1">
    <property type="protein sequence ID" value="ENSAPOP00000026231.1"/>
    <property type="gene ID" value="ENSAPOG00000009881.1"/>
</dbReference>
<evidence type="ECO:0000256" key="6">
    <source>
        <dbReference type="ARBA" id="ARBA00023065"/>
    </source>
</evidence>
<dbReference type="PANTHER" id="PTHR14132">
    <property type="entry name" value="SODIUM/POTASSIUM-TRANSPORTING ATPASE SUBUNIT GAMMA"/>
    <property type="match status" value="1"/>
</dbReference>
<accession>A0A3Q1G6J3</accession>
<dbReference type="GO" id="GO:0043269">
    <property type="term" value="P:regulation of monoatomic ion transport"/>
    <property type="evidence" value="ECO:0007669"/>
    <property type="project" value="InterPro"/>
</dbReference>
<name>A0A3Q1G6J3_9TELE</name>
<dbReference type="GO" id="GO:0016020">
    <property type="term" value="C:membrane"/>
    <property type="evidence" value="ECO:0007669"/>
    <property type="project" value="UniProtKB-SubCell"/>
</dbReference>
<feature type="region of interest" description="Disordered" evidence="9">
    <location>
        <begin position="82"/>
        <end position="103"/>
    </location>
</feature>
<reference evidence="10" key="2">
    <citation type="submission" date="2025-09" db="UniProtKB">
        <authorList>
            <consortium name="Ensembl"/>
        </authorList>
    </citation>
    <scope>IDENTIFICATION</scope>
</reference>
<comment type="similarity">
    <text evidence="2 8">Belongs to the FXYD family.</text>
</comment>
<keyword evidence="7 8" id="KW-0472">Membrane</keyword>
<evidence type="ECO:0000256" key="1">
    <source>
        <dbReference type="ARBA" id="ARBA00004167"/>
    </source>
</evidence>
<dbReference type="InParanoid" id="A0A3Q1G6J3"/>
<dbReference type="InterPro" id="IPR047297">
    <property type="entry name" value="FXYD_motif"/>
</dbReference>
<dbReference type="Pfam" id="PF02038">
    <property type="entry name" value="ATP1G1_PLM_MAT8"/>
    <property type="match status" value="1"/>
</dbReference>
<comment type="subcellular location">
    <subcellularLocation>
        <location evidence="1">Membrane</location>
        <topology evidence="1">Single-pass membrane protein</topology>
    </subcellularLocation>
</comment>
<dbReference type="GO" id="GO:0017080">
    <property type="term" value="F:sodium channel regulator activity"/>
    <property type="evidence" value="ECO:0007669"/>
    <property type="project" value="TreeGrafter"/>
</dbReference>
<dbReference type="CDD" id="cd20325">
    <property type="entry name" value="FXYD7"/>
    <property type="match status" value="1"/>
</dbReference>
<feature type="transmembrane region" description="Helical" evidence="8">
    <location>
        <begin position="20"/>
        <end position="41"/>
    </location>
</feature>
<dbReference type="STRING" id="80966.ENSAPOP00000026231"/>
<dbReference type="AlphaFoldDB" id="A0A3Q1G6J3"/>
<evidence type="ECO:0000256" key="8">
    <source>
        <dbReference type="RuleBase" id="RU364131"/>
    </source>
</evidence>
<dbReference type="InterPro" id="IPR047284">
    <property type="entry name" value="FXYD7"/>
</dbReference>
<dbReference type="PANTHER" id="PTHR14132:SF22">
    <property type="entry name" value="FXYD DOMAIN-CONTAINING ION TRANSPORT REGULATOR"/>
    <property type="match status" value="1"/>
</dbReference>
<keyword evidence="4 8" id="KW-0812">Transmembrane</keyword>